<name>A0A1I1DMK0_9BACT</name>
<evidence type="ECO:0000259" key="1">
    <source>
        <dbReference type="Pfam" id="PF14129"/>
    </source>
</evidence>
<dbReference type="EMBL" id="FOLE01000001">
    <property type="protein sequence ID" value="SFB76067.1"/>
    <property type="molecule type" value="Genomic_DNA"/>
</dbReference>
<evidence type="ECO:0000313" key="2">
    <source>
        <dbReference type="EMBL" id="SFB76067.1"/>
    </source>
</evidence>
<protein>
    <recommendedName>
        <fullName evidence="1">DUF4296 domain-containing protein</fullName>
    </recommendedName>
</protein>
<feature type="domain" description="DUF4296" evidence="1">
    <location>
        <begin position="30"/>
        <end position="111"/>
    </location>
</feature>
<dbReference type="STRING" id="927664.SAMN05421780_101327"/>
<dbReference type="AlphaFoldDB" id="A0A1I1DMK0"/>
<dbReference type="Pfam" id="PF14129">
    <property type="entry name" value="DUF4296"/>
    <property type="match status" value="1"/>
</dbReference>
<dbReference type="RefSeq" id="WP_091506220.1">
    <property type="nucleotide sequence ID" value="NZ_FOLE01000001.1"/>
</dbReference>
<evidence type="ECO:0000313" key="3">
    <source>
        <dbReference type="Proteomes" id="UP000199514"/>
    </source>
</evidence>
<proteinExistence type="predicted"/>
<accession>A0A1I1DMK0</accession>
<sequence length="120" mass="13729">MKKTIHIIISLYALTYLSACQKKTNVLDVPADVLPPAKMVSVQIRLHLAEAKAMQSRIGADTADALYLHYQKEVLAQQQIDTATYKRSFRFYSQHPAEFDKIYAQVIDSLGLRESTNRWE</sequence>
<dbReference type="InterPro" id="IPR025381">
    <property type="entry name" value="DUF4296"/>
</dbReference>
<organism evidence="2 3">
    <name type="scientific">Flexibacter flexilis DSM 6793</name>
    <dbReference type="NCBI Taxonomy" id="927664"/>
    <lineage>
        <taxon>Bacteria</taxon>
        <taxon>Pseudomonadati</taxon>
        <taxon>Bacteroidota</taxon>
        <taxon>Cytophagia</taxon>
        <taxon>Cytophagales</taxon>
        <taxon>Flexibacteraceae</taxon>
        <taxon>Flexibacter</taxon>
    </lineage>
</organism>
<keyword evidence="3" id="KW-1185">Reference proteome</keyword>
<reference evidence="2 3" key="1">
    <citation type="submission" date="2016-10" db="EMBL/GenBank/DDBJ databases">
        <authorList>
            <person name="de Groot N.N."/>
        </authorList>
    </citation>
    <scope>NUCLEOTIDE SEQUENCE [LARGE SCALE GENOMIC DNA]</scope>
    <source>
        <strain evidence="2 3">DSM 6793</strain>
    </source>
</reference>
<gene>
    <name evidence="2" type="ORF">SAMN05421780_101327</name>
</gene>
<dbReference type="Proteomes" id="UP000199514">
    <property type="component" value="Unassembled WGS sequence"/>
</dbReference>
<dbReference type="OrthoDB" id="981921at2"/>